<dbReference type="EMBL" id="LR593886">
    <property type="protein sequence ID" value="VTR91323.1"/>
    <property type="molecule type" value="Genomic_DNA"/>
</dbReference>
<evidence type="ECO:0000313" key="6">
    <source>
        <dbReference type="Proteomes" id="UP000464178"/>
    </source>
</evidence>
<protein>
    <recommendedName>
        <fullName evidence="7">BIG2 domain-containing protein</fullName>
    </recommendedName>
</protein>
<feature type="domain" description="DUF1553" evidence="4">
    <location>
        <begin position="587"/>
        <end position="813"/>
    </location>
</feature>
<feature type="chain" id="PRO_5026810709" description="BIG2 domain-containing protein" evidence="2">
    <location>
        <begin position="34"/>
        <end position="842"/>
    </location>
</feature>
<evidence type="ECO:0000259" key="4">
    <source>
        <dbReference type="Pfam" id="PF07587"/>
    </source>
</evidence>
<organism evidence="5 6">
    <name type="scientific">Gemmata massiliana</name>
    <dbReference type="NCBI Taxonomy" id="1210884"/>
    <lineage>
        <taxon>Bacteria</taxon>
        <taxon>Pseudomonadati</taxon>
        <taxon>Planctomycetota</taxon>
        <taxon>Planctomycetia</taxon>
        <taxon>Gemmatales</taxon>
        <taxon>Gemmataceae</taxon>
        <taxon>Gemmata</taxon>
    </lineage>
</organism>
<dbReference type="KEGG" id="gms:SOIL9_63910"/>
<feature type="domain" description="DUF1549" evidence="3">
    <location>
        <begin position="349"/>
        <end position="531"/>
    </location>
</feature>
<feature type="region of interest" description="Disordered" evidence="1">
    <location>
        <begin position="561"/>
        <end position="581"/>
    </location>
</feature>
<proteinExistence type="predicted"/>
<dbReference type="Pfam" id="PF07587">
    <property type="entry name" value="PSD1"/>
    <property type="match status" value="1"/>
</dbReference>
<dbReference type="Gene3D" id="2.60.40.1080">
    <property type="match status" value="2"/>
</dbReference>
<dbReference type="SUPFAM" id="SSF49373">
    <property type="entry name" value="Invasin/intimin cell-adhesion fragments"/>
    <property type="match status" value="1"/>
</dbReference>
<dbReference type="Proteomes" id="UP000464178">
    <property type="component" value="Chromosome"/>
</dbReference>
<keyword evidence="2" id="KW-0732">Signal</keyword>
<dbReference type="PANTHER" id="PTHR35889">
    <property type="entry name" value="CYCLOINULO-OLIGOSACCHARIDE FRUCTANOTRANSFERASE-RELATED"/>
    <property type="match status" value="1"/>
</dbReference>
<evidence type="ECO:0000256" key="2">
    <source>
        <dbReference type="SAM" id="SignalP"/>
    </source>
</evidence>
<evidence type="ECO:0000259" key="3">
    <source>
        <dbReference type="Pfam" id="PF07583"/>
    </source>
</evidence>
<dbReference type="InterPro" id="IPR011444">
    <property type="entry name" value="DUF1549"/>
</dbReference>
<evidence type="ECO:0000313" key="5">
    <source>
        <dbReference type="EMBL" id="VTR91323.1"/>
    </source>
</evidence>
<dbReference type="Pfam" id="PF07583">
    <property type="entry name" value="PSCyt2"/>
    <property type="match status" value="1"/>
</dbReference>
<evidence type="ECO:0000256" key="1">
    <source>
        <dbReference type="SAM" id="MobiDB-lite"/>
    </source>
</evidence>
<dbReference type="PANTHER" id="PTHR35889:SF3">
    <property type="entry name" value="F-BOX DOMAIN-CONTAINING PROTEIN"/>
    <property type="match status" value="1"/>
</dbReference>
<gene>
    <name evidence="5" type="ORF">SOIL9_63910</name>
</gene>
<evidence type="ECO:0008006" key="7">
    <source>
        <dbReference type="Google" id="ProtNLM"/>
    </source>
</evidence>
<accession>A0A6P2CQY2</accession>
<dbReference type="InterPro" id="IPR022655">
    <property type="entry name" value="DUF1553"/>
</dbReference>
<sequence length="842" mass="92810">MQFDLARTRFSLSACARGFGLAFALATTAPAFAAPPVEAEERKAVIGQPATIEAFPQTVTLSGVRDARQLVVSGKYGDGSVRDLTGVVDLKVEPTGVVDLQEGGYLRPKKNGNATVTVRANGKEVRVAVTVAGMDKAAPVSFRRDVIAAMNVGGCNMGACHGTPSGKNGFKLSLRGFDPAADYLQLTREQFGRRTGKHDPEQSLLLLKGVGRVPHEGGQRFGATSVPGEVVTAWLAEGLKDDAPSLPAVKKVEVTPPARLLKAPSKWQQLGVVVTFADDSQRDVTRLTNFSSSDPSIADVTPTGMVEFKRSGEVAILCRYLEELVAVRITYLEPRDGFVWPNPAETNFVDTHTFAKLKQMSIAPSELSEDHEFVRRAYLDCIGRMPTTDEAKAFLADKDAKKRDKLIDALVDTPEFADFWALKWADVLRSSRKTIQVKGSYGMQAWLRGHFLKNTPMDKIVQEVITANGNSYSNPPANYYRIAKDPTALAETTAQLFLGVRMQCAKCHNHPFERWSQDDYYGMAAWFARVRTKPEPTIGAKPQNGAVTAEVVFTARDGEVNQPRTGKQMKPRYIGTGDADVKPSEDRRAVLAAWLTSSENAFFSKSVANRVWFHLMGKGIVDPVDDFRDSNPSCNDELLDALAKDFAKNKFDMKVLVKTIMKSRTYQLSAQPNDSNRDDNKYFSHAVTKLLTAEQLLDAICDFTAMPEKFAGLPVGTRAIQLPDGEVNHPFLKAFGQPARELACECERESDGNLAQALQLINGPTVNEKVRGANNRLGKLLAAKMKDDEILSELYFAALGRAPFADEKQIALDHVAKRDDKRKAWEDLVWALVNTREFLFRH</sequence>
<keyword evidence="6" id="KW-1185">Reference proteome</keyword>
<dbReference type="InterPro" id="IPR008964">
    <property type="entry name" value="Invasin/intimin_cell_adhesion"/>
</dbReference>
<reference evidence="5 6" key="1">
    <citation type="submission" date="2019-05" db="EMBL/GenBank/DDBJ databases">
        <authorList>
            <consortium name="Science for Life Laboratories"/>
        </authorList>
    </citation>
    <scope>NUCLEOTIDE SEQUENCE [LARGE SCALE GENOMIC DNA]</scope>
    <source>
        <strain evidence="5">Soil9</strain>
    </source>
</reference>
<dbReference type="AlphaFoldDB" id="A0A6P2CQY2"/>
<feature type="signal peptide" evidence="2">
    <location>
        <begin position="1"/>
        <end position="33"/>
    </location>
</feature>
<name>A0A6P2CQY2_9BACT</name>